<organism evidence="7 8">
    <name type="scientific">Desulfobacter postgatei</name>
    <dbReference type="NCBI Taxonomy" id="2293"/>
    <lineage>
        <taxon>Bacteria</taxon>
        <taxon>Pseudomonadati</taxon>
        <taxon>Thermodesulfobacteriota</taxon>
        <taxon>Desulfobacteria</taxon>
        <taxon>Desulfobacterales</taxon>
        <taxon>Desulfobacteraceae</taxon>
        <taxon>Desulfobacter</taxon>
    </lineage>
</organism>
<dbReference type="NCBIfam" id="TIGR04408">
    <property type="entry name" value="LptG_lptG"/>
    <property type="match status" value="1"/>
</dbReference>
<keyword evidence="4 6" id="KW-1133">Transmembrane helix</keyword>
<evidence type="ECO:0000256" key="1">
    <source>
        <dbReference type="ARBA" id="ARBA00004651"/>
    </source>
</evidence>
<protein>
    <submittedName>
        <fullName evidence="7">LPS export ABC transporter permease LptG</fullName>
    </submittedName>
</protein>
<dbReference type="EMBL" id="PDTI01000010">
    <property type="protein sequence ID" value="PIE63297.1"/>
    <property type="molecule type" value="Genomic_DNA"/>
</dbReference>
<evidence type="ECO:0000256" key="3">
    <source>
        <dbReference type="ARBA" id="ARBA00022692"/>
    </source>
</evidence>
<dbReference type="InterPro" id="IPR005495">
    <property type="entry name" value="LptG/LptF_permease"/>
</dbReference>
<name>A0A2G6MT72_9BACT</name>
<dbReference type="AlphaFoldDB" id="A0A2G6MT72"/>
<reference evidence="7 8" key="1">
    <citation type="submission" date="2017-10" db="EMBL/GenBank/DDBJ databases">
        <title>Novel microbial diversity and functional potential in the marine mammal oral microbiome.</title>
        <authorList>
            <person name="Dudek N.K."/>
            <person name="Sun C.L."/>
            <person name="Burstein D."/>
            <person name="Kantor R.S."/>
            <person name="Aliaga Goltsman D.S."/>
            <person name="Bik E.M."/>
            <person name="Thomas B.C."/>
            <person name="Banfield J.F."/>
            <person name="Relman D.A."/>
        </authorList>
    </citation>
    <scope>NUCLEOTIDE SEQUENCE [LARGE SCALE GENOMIC DNA]</scope>
    <source>
        <strain evidence="7">DOLJORAL78_47_202</strain>
    </source>
</reference>
<feature type="transmembrane region" description="Helical" evidence="6">
    <location>
        <begin position="278"/>
        <end position="296"/>
    </location>
</feature>
<dbReference type="GO" id="GO:0015920">
    <property type="term" value="P:lipopolysaccharide transport"/>
    <property type="evidence" value="ECO:0007669"/>
    <property type="project" value="TreeGrafter"/>
</dbReference>
<keyword evidence="3 6" id="KW-0812">Transmembrane</keyword>
<evidence type="ECO:0000256" key="6">
    <source>
        <dbReference type="SAM" id="Phobius"/>
    </source>
</evidence>
<comment type="caution">
    <text evidence="7">The sequence shown here is derived from an EMBL/GenBank/DDBJ whole genome shotgun (WGS) entry which is preliminary data.</text>
</comment>
<dbReference type="PANTHER" id="PTHR33529">
    <property type="entry name" value="SLR0882 PROTEIN-RELATED"/>
    <property type="match status" value="1"/>
</dbReference>
<evidence type="ECO:0000256" key="5">
    <source>
        <dbReference type="ARBA" id="ARBA00023136"/>
    </source>
</evidence>
<dbReference type="Proteomes" id="UP000231203">
    <property type="component" value="Unassembled WGS sequence"/>
</dbReference>
<proteinExistence type="predicted"/>
<dbReference type="InterPro" id="IPR030923">
    <property type="entry name" value="LptG"/>
</dbReference>
<gene>
    <name evidence="7" type="primary">lptG</name>
    <name evidence="7" type="ORF">CSA25_00875</name>
</gene>
<dbReference type="PANTHER" id="PTHR33529:SF6">
    <property type="entry name" value="YJGP_YJGQ FAMILY PERMEASE"/>
    <property type="match status" value="1"/>
</dbReference>
<comment type="subcellular location">
    <subcellularLocation>
        <location evidence="1">Cell membrane</location>
        <topology evidence="1">Multi-pass membrane protein</topology>
    </subcellularLocation>
</comment>
<keyword evidence="2" id="KW-1003">Cell membrane</keyword>
<evidence type="ECO:0000256" key="2">
    <source>
        <dbReference type="ARBA" id="ARBA00022475"/>
    </source>
</evidence>
<keyword evidence="5 6" id="KW-0472">Membrane</keyword>
<dbReference type="GO" id="GO:0043190">
    <property type="term" value="C:ATP-binding cassette (ABC) transporter complex"/>
    <property type="evidence" value="ECO:0007669"/>
    <property type="project" value="InterPro"/>
</dbReference>
<evidence type="ECO:0000256" key="4">
    <source>
        <dbReference type="ARBA" id="ARBA00022989"/>
    </source>
</evidence>
<feature type="transmembrane region" description="Helical" evidence="6">
    <location>
        <begin position="337"/>
        <end position="356"/>
    </location>
</feature>
<accession>A0A2G6MT72</accession>
<feature type="transmembrane region" description="Helical" evidence="6">
    <location>
        <begin position="99"/>
        <end position="118"/>
    </location>
</feature>
<feature type="transmembrane region" description="Helical" evidence="6">
    <location>
        <begin position="12"/>
        <end position="31"/>
    </location>
</feature>
<sequence>MIRCLHKYWLKEFIRIFIIIQALVMVLFVFIDYLSHMDRILEYEVSLTRGLWYVVLKLPYMFVQLTPAGLLLAVICVFGLMNRNEELTALKSSGISVYFLVKPAIWAGCFLALLMLFLGETLIPLSMARSNHIRYHEMVGDKGVVHSRKDIWIRSDNTLVHINFFDPAQKTVAGVTCTTMGAGFKIVSRIDAAKGFYDNGQWILENVTEQVYDPELDDYRVTTRPTKPLTLDLNPGDLGRMAQKTNEMSFTELRRYVKKVTAEGYDVTTYKVDMHGKLAFPFICVIMALTGSATGMRGFVKTNLPVGIAVGVGFCFLYWFVFGFTASLGYAKILPPVVAAWLGNLVFLCLGAIYLIQTE</sequence>
<dbReference type="GO" id="GO:0055085">
    <property type="term" value="P:transmembrane transport"/>
    <property type="evidence" value="ECO:0007669"/>
    <property type="project" value="InterPro"/>
</dbReference>
<feature type="transmembrane region" description="Helical" evidence="6">
    <location>
        <begin position="51"/>
        <end position="78"/>
    </location>
</feature>
<evidence type="ECO:0000313" key="7">
    <source>
        <dbReference type="EMBL" id="PIE63297.1"/>
    </source>
</evidence>
<evidence type="ECO:0000313" key="8">
    <source>
        <dbReference type="Proteomes" id="UP000231203"/>
    </source>
</evidence>
<dbReference type="Pfam" id="PF03739">
    <property type="entry name" value="LptF_LptG"/>
    <property type="match status" value="1"/>
</dbReference>
<feature type="transmembrane region" description="Helical" evidence="6">
    <location>
        <begin position="308"/>
        <end position="331"/>
    </location>
</feature>